<name>A0A3S8V2K3_CARPA</name>
<evidence type="ECO:0000259" key="2">
    <source>
        <dbReference type="PROSITE" id="PS50222"/>
    </source>
</evidence>
<dbReference type="CDD" id="cd00051">
    <property type="entry name" value="EFh"/>
    <property type="match status" value="1"/>
</dbReference>
<dbReference type="PROSITE" id="PS00018">
    <property type="entry name" value="EF_HAND_1"/>
    <property type="match status" value="2"/>
</dbReference>
<dbReference type="InterPro" id="IPR011992">
    <property type="entry name" value="EF-hand-dom_pair"/>
</dbReference>
<evidence type="ECO:0000313" key="3">
    <source>
        <dbReference type="EMBL" id="AZL94073.1"/>
    </source>
</evidence>
<evidence type="ECO:0000256" key="1">
    <source>
        <dbReference type="ARBA" id="ARBA00022837"/>
    </source>
</evidence>
<keyword evidence="1" id="KW-0106">Calcium</keyword>
<dbReference type="SUPFAM" id="SSF47473">
    <property type="entry name" value="EF-hand"/>
    <property type="match status" value="1"/>
</dbReference>
<feature type="domain" description="EF-hand" evidence="2">
    <location>
        <begin position="52"/>
        <end position="87"/>
    </location>
</feature>
<dbReference type="InterPro" id="IPR018247">
    <property type="entry name" value="EF_Hand_1_Ca_BS"/>
</dbReference>
<feature type="domain" description="EF-hand" evidence="2">
    <location>
        <begin position="16"/>
        <end position="51"/>
    </location>
</feature>
<organism evidence="3">
    <name type="scientific">Carica papaya</name>
    <name type="common">Papaya</name>
    <dbReference type="NCBI Taxonomy" id="3649"/>
    <lineage>
        <taxon>Eukaryota</taxon>
        <taxon>Viridiplantae</taxon>
        <taxon>Streptophyta</taxon>
        <taxon>Embryophyta</taxon>
        <taxon>Tracheophyta</taxon>
        <taxon>Spermatophyta</taxon>
        <taxon>Magnoliopsida</taxon>
        <taxon>eudicotyledons</taxon>
        <taxon>Gunneridae</taxon>
        <taxon>Pentapetalae</taxon>
        <taxon>rosids</taxon>
        <taxon>malvids</taxon>
        <taxon>Brassicales</taxon>
        <taxon>Caricaceae</taxon>
        <taxon>Carica</taxon>
    </lineage>
</organism>
<dbReference type="PROSITE" id="PS50222">
    <property type="entry name" value="EF_HAND_2"/>
    <property type="match status" value="2"/>
</dbReference>
<proteinExistence type="evidence at transcript level"/>
<dbReference type="SMART" id="SM00054">
    <property type="entry name" value="EFh"/>
    <property type="match status" value="1"/>
</dbReference>
<reference evidence="3" key="1">
    <citation type="submission" date="2018-03" db="EMBL/GenBank/DDBJ databases">
        <title>Calmodulin and Calmodulin-like Proteins Reveal their Involvement in Stress Response and Fruit Ripening in Papaya.</title>
        <authorList>
            <person name="Ding X."/>
            <person name="Zhang L."/>
            <person name="Hao Y."/>
            <person name="Xiao S."/>
            <person name="Wu Z."/>
            <person name="Chen W."/>
            <person name="Li X."/>
            <person name="Zhu X."/>
        </authorList>
    </citation>
    <scope>NUCLEOTIDE SEQUENCE</scope>
    <source>
        <tissue evidence="3">Fruit</tissue>
    </source>
</reference>
<dbReference type="AlphaFoldDB" id="A0A3S8V2K3"/>
<protein>
    <submittedName>
        <fullName evidence="3">Calmodulin-like protein 5</fullName>
    </submittedName>
</protein>
<dbReference type="InterPro" id="IPR002048">
    <property type="entry name" value="EF_hand_dom"/>
</dbReference>
<dbReference type="GO" id="GO:0005509">
    <property type="term" value="F:calcium ion binding"/>
    <property type="evidence" value="ECO:0007669"/>
    <property type="project" value="InterPro"/>
</dbReference>
<dbReference type="Pfam" id="PF13202">
    <property type="entry name" value="EF-hand_5"/>
    <property type="match status" value="2"/>
</dbReference>
<sequence length="100" mass="11462">MAIKTRNISVDGKREMSLDEFKRWLKKFDTNQDGQISREELRDAIRFAGGWFASLKSKRGVRSVDANGNGSIDENEIKDLAEFAEKHLNVRILHLWGEGL</sequence>
<accession>A0A3S8V2K3</accession>
<dbReference type="EMBL" id="MH032803">
    <property type="protein sequence ID" value="AZL94073.1"/>
    <property type="molecule type" value="mRNA"/>
</dbReference>
<dbReference type="Gene3D" id="1.10.238.10">
    <property type="entry name" value="EF-hand"/>
    <property type="match status" value="1"/>
</dbReference>